<dbReference type="RefSeq" id="WP_135052973.1">
    <property type="nucleotide sequence ID" value="NZ_CAKOCW010000033.1"/>
</dbReference>
<evidence type="ECO:0000313" key="2">
    <source>
        <dbReference type="Proteomes" id="UP000297747"/>
    </source>
</evidence>
<comment type="caution">
    <text evidence="1">The sequence shown here is derived from an EMBL/GenBank/DDBJ whole genome shotgun (WGS) entry which is preliminary data.</text>
</comment>
<dbReference type="AlphaFoldDB" id="A0A4Y9FMW5"/>
<gene>
    <name evidence="1" type="ORF">E4U01_06315</name>
</gene>
<dbReference type="EMBL" id="SPQA01000020">
    <property type="protein sequence ID" value="TFU30366.1"/>
    <property type="molecule type" value="Genomic_DNA"/>
</dbReference>
<dbReference type="Proteomes" id="UP000297747">
    <property type="component" value="Unassembled WGS sequence"/>
</dbReference>
<reference evidence="1 2" key="1">
    <citation type="submission" date="2019-03" db="EMBL/GenBank/DDBJ databases">
        <title>Diversity of the mouse oral microbiome.</title>
        <authorList>
            <person name="Joseph S."/>
            <person name="Aduse-Opoku J."/>
            <person name="Curtis M."/>
            <person name="Wade W."/>
            <person name="Hashim A."/>
        </authorList>
    </citation>
    <scope>NUCLEOTIDE SEQUENCE [LARGE SCALE GENOMIC DNA]</scope>
    <source>
        <strain evidence="1 2">HT4</strain>
    </source>
</reference>
<name>A0A4Y9FMW5_STRAI</name>
<dbReference type="InterPro" id="IPR025233">
    <property type="entry name" value="DUF4176"/>
</dbReference>
<accession>A0A4Y9FMW5</accession>
<dbReference type="Pfam" id="PF13780">
    <property type="entry name" value="DUF4176"/>
    <property type="match status" value="1"/>
</dbReference>
<proteinExistence type="predicted"/>
<sequence>MNNVQQHLPIGTIVKVKNREFNYMIASLFPVVEVNKVKGYFDFGGVTLPVGVSGQHMFFFNKEEIENVLFIGYIDKSFQDLIANYDQLVSDISYPKHYLQKEKI</sequence>
<protein>
    <submittedName>
        <fullName evidence="1">DUF4176 domain-containing protein</fullName>
    </submittedName>
</protein>
<evidence type="ECO:0000313" key="1">
    <source>
        <dbReference type="EMBL" id="TFU30366.1"/>
    </source>
</evidence>
<organism evidence="1 2">
    <name type="scientific">Streptococcus acidominimus</name>
    <dbReference type="NCBI Taxonomy" id="1326"/>
    <lineage>
        <taxon>Bacteria</taxon>
        <taxon>Bacillati</taxon>
        <taxon>Bacillota</taxon>
        <taxon>Bacilli</taxon>
        <taxon>Lactobacillales</taxon>
        <taxon>Streptococcaceae</taxon>
        <taxon>Streptococcus</taxon>
    </lineage>
</organism>